<dbReference type="EMBL" id="LJXR01000025">
    <property type="protein sequence ID" value="OKY21249.1"/>
    <property type="molecule type" value="Genomic_DNA"/>
</dbReference>
<feature type="chain" id="PRO_5043791022" description="Lipoprotein" evidence="1">
    <location>
        <begin position="30"/>
        <end position="194"/>
    </location>
</feature>
<evidence type="ECO:0008006" key="4">
    <source>
        <dbReference type="Google" id="ProtNLM"/>
    </source>
</evidence>
<dbReference type="AlphaFoldDB" id="A0AAX0IZM3"/>
<protein>
    <recommendedName>
        <fullName evidence="4">Lipoprotein</fullName>
    </recommendedName>
</protein>
<dbReference type="GeneID" id="29421674"/>
<organism evidence="2 3">
    <name type="scientific">Corynebacterium diphtheriae bv. gravis</name>
    <dbReference type="NCBI Taxonomy" id="1720349"/>
    <lineage>
        <taxon>Bacteria</taxon>
        <taxon>Bacillati</taxon>
        <taxon>Actinomycetota</taxon>
        <taxon>Actinomycetes</taxon>
        <taxon>Mycobacteriales</taxon>
        <taxon>Corynebacteriaceae</taxon>
        <taxon>Corynebacterium</taxon>
    </lineage>
</organism>
<dbReference type="RefSeq" id="WP_041740539.1">
    <property type="nucleotide sequence ID" value="NZ_LJXR01000025.1"/>
</dbReference>
<sequence length="194" mass="21107">MRHLIRGKHAQSHSKPAVLFALLATLALAGCEGSSPSSSAQRTSTSLSPESAEATFFNPCEVLSAEDFAEMGLVRTKDPIEYDKNKPFTLDCAFVRPGKTTIDGYYVISTDTRTVEGIAPNVRFIDEKFPVEVLGSYSYERIHGMFKADCEAAIATPTGRLAVSASSLVTEKTAEEFCIEANQILFDVNNKKGE</sequence>
<dbReference type="InterPro" id="IPR024520">
    <property type="entry name" value="DUF3558"/>
</dbReference>
<reference evidence="2 3" key="1">
    <citation type="submission" date="2015-09" db="EMBL/GenBank/DDBJ databases">
        <title>Genome sequencing of Corynebacterium diphtheriae Bv. Gravis strain DSM 44123.</title>
        <authorList>
            <person name="Sangal V."/>
            <person name="Burkovski A."/>
        </authorList>
    </citation>
    <scope>NUCLEOTIDE SEQUENCE [LARGE SCALE GENOMIC DNA]</scope>
    <source>
        <strain evidence="2 3">DSM 44123</strain>
    </source>
</reference>
<feature type="signal peptide" evidence="1">
    <location>
        <begin position="1"/>
        <end position="29"/>
    </location>
</feature>
<evidence type="ECO:0000313" key="3">
    <source>
        <dbReference type="Proteomes" id="UP000186159"/>
    </source>
</evidence>
<dbReference type="Proteomes" id="UP000186159">
    <property type="component" value="Unassembled WGS sequence"/>
</dbReference>
<keyword evidence="1" id="KW-0732">Signal</keyword>
<dbReference type="PROSITE" id="PS51257">
    <property type="entry name" value="PROKAR_LIPOPROTEIN"/>
    <property type="match status" value="1"/>
</dbReference>
<name>A0AAX0IZM3_CORDP</name>
<gene>
    <name evidence="2" type="ORF">AOT42_06205</name>
</gene>
<evidence type="ECO:0000313" key="2">
    <source>
        <dbReference type="EMBL" id="OKY21249.1"/>
    </source>
</evidence>
<comment type="caution">
    <text evidence="2">The sequence shown here is derived from an EMBL/GenBank/DDBJ whole genome shotgun (WGS) entry which is preliminary data.</text>
</comment>
<accession>A0AAX0IZM3</accession>
<dbReference type="Pfam" id="PF12079">
    <property type="entry name" value="DUF3558"/>
    <property type="match status" value="1"/>
</dbReference>
<proteinExistence type="predicted"/>
<evidence type="ECO:0000256" key="1">
    <source>
        <dbReference type="SAM" id="SignalP"/>
    </source>
</evidence>